<dbReference type="EMBL" id="VLLA01000001">
    <property type="protein sequence ID" value="TWI76319.1"/>
    <property type="molecule type" value="Genomic_DNA"/>
</dbReference>
<evidence type="ECO:0000313" key="2">
    <source>
        <dbReference type="EMBL" id="TWI76319.1"/>
    </source>
</evidence>
<reference evidence="2 3" key="1">
    <citation type="journal article" date="2015" name="Stand. Genomic Sci.">
        <title>Genomic Encyclopedia of Bacterial and Archaeal Type Strains, Phase III: the genomes of soil and plant-associated and newly described type strains.</title>
        <authorList>
            <person name="Whitman W.B."/>
            <person name="Woyke T."/>
            <person name="Klenk H.P."/>
            <person name="Zhou Y."/>
            <person name="Lilburn T.G."/>
            <person name="Beck B.J."/>
            <person name="De Vos P."/>
            <person name="Vandamme P."/>
            <person name="Eisen J.A."/>
            <person name="Garrity G."/>
            <person name="Hugenholtz P."/>
            <person name="Kyrpides N.C."/>
        </authorList>
    </citation>
    <scope>NUCLEOTIDE SEQUENCE [LARGE SCALE GENOMIC DNA]</scope>
    <source>
        <strain evidence="2 3">CGMCC 1.10948</strain>
    </source>
</reference>
<dbReference type="GO" id="GO:0006355">
    <property type="term" value="P:regulation of DNA-templated transcription"/>
    <property type="evidence" value="ECO:0007669"/>
    <property type="project" value="InterPro"/>
</dbReference>
<feature type="domain" description="HTH crp-type" evidence="1">
    <location>
        <begin position="163"/>
        <end position="230"/>
    </location>
</feature>
<dbReference type="PROSITE" id="PS51063">
    <property type="entry name" value="HTH_CRP_2"/>
    <property type="match status" value="1"/>
</dbReference>
<dbReference type="AlphaFoldDB" id="A0A562S4W2"/>
<keyword evidence="3" id="KW-1185">Reference proteome</keyword>
<name>A0A562S4W2_9BRAD</name>
<evidence type="ECO:0000313" key="3">
    <source>
        <dbReference type="Proteomes" id="UP000316291"/>
    </source>
</evidence>
<dbReference type="GO" id="GO:0003677">
    <property type="term" value="F:DNA binding"/>
    <property type="evidence" value="ECO:0007669"/>
    <property type="project" value="InterPro"/>
</dbReference>
<dbReference type="Pfam" id="PF13545">
    <property type="entry name" value="HTH_Crp_2"/>
    <property type="match status" value="1"/>
</dbReference>
<accession>A0A562S4W2</accession>
<dbReference type="SMART" id="SM00419">
    <property type="entry name" value="HTH_CRP"/>
    <property type="match status" value="1"/>
</dbReference>
<gene>
    <name evidence="2" type="ORF">IQ16_00558</name>
</gene>
<sequence length="263" mass="28844">MWKGGQGFTMDARIDKTSEVESRPANNLLRRLSAADYALLAPYVTVEDSAANQLLYNPGDDVQVVHFPCGPALATFLVPNEDGRDVETILVGREGAVGGIVSEGFLPAYTRICVKFGGPFARIHVAKLEAAKLRSASLRNVFVRYADCMLAQIFQSTACNAIHSIEQRTAKWILAAMERTGDESSVPLTHEQLATLLGVGRSYASRVLQSFRAEGVLDTRRGSILVRNRDGLKLRACLCNDAVKMHFEEVLRGVYPTEEREAG</sequence>
<dbReference type="Gene3D" id="2.60.120.10">
    <property type="entry name" value="Jelly Rolls"/>
    <property type="match status" value="1"/>
</dbReference>
<proteinExistence type="predicted"/>
<dbReference type="InterPro" id="IPR014710">
    <property type="entry name" value="RmlC-like_jellyroll"/>
</dbReference>
<dbReference type="SUPFAM" id="SSF46785">
    <property type="entry name" value="Winged helix' DNA-binding domain"/>
    <property type="match status" value="1"/>
</dbReference>
<dbReference type="OrthoDB" id="7506088at2"/>
<dbReference type="InterPro" id="IPR036390">
    <property type="entry name" value="WH_DNA-bd_sf"/>
</dbReference>
<evidence type="ECO:0000259" key="1">
    <source>
        <dbReference type="PROSITE" id="PS51063"/>
    </source>
</evidence>
<organism evidence="2 3">
    <name type="scientific">Bradyrhizobium huanghuaihaiense</name>
    <dbReference type="NCBI Taxonomy" id="990078"/>
    <lineage>
        <taxon>Bacteria</taxon>
        <taxon>Pseudomonadati</taxon>
        <taxon>Pseudomonadota</taxon>
        <taxon>Alphaproteobacteria</taxon>
        <taxon>Hyphomicrobiales</taxon>
        <taxon>Nitrobacteraceae</taxon>
        <taxon>Bradyrhizobium</taxon>
    </lineage>
</organism>
<comment type="caution">
    <text evidence="2">The sequence shown here is derived from an EMBL/GenBank/DDBJ whole genome shotgun (WGS) entry which is preliminary data.</text>
</comment>
<protein>
    <submittedName>
        <fullName evidence="2">CRP-like cAMP-binding protein</fullName>
    </submittedName>
</protein>
<dbReference type="Proteomes" id="UP000316291">
    <property type="component" value="Unassembled WGS sequence"/>
</dbReference>
<dbReference type="InterPro" id="IPR012318">
    <property type="entry name" value="HTH_CRP"/>
</dbReference>